<evidence type="ECO:0000313" key="10">
    <source>
        <dbReference type="EMBL" id="MBC8573071.1"/>
    </source>
</evidence>
<reference evidence="10 11" key="1">
    <citation type="submission" date="2020-08" db="EMBL/GenBank/DDBJ databases">
        <title>Genome public.</title>
        <authorList>
            <person name="Liu C."/>
            <person name="Sun Q."/>
        </authorList>
    </citation>
    <scope>NUCLEOTIDE SEQUENCE [LARGE SCALE GENOMIC DNA]</scope>
    <source>
        <strain evidence="10 11">NSJ-46</strain>
    </source>
</reference>
<protein>
    <recommendedName>
        <fullName evidence="8">Riboflavin transporter</fullName>
    </recommendedName>
</protein>
<organism evidence="10 11">
    <name type="scientific">Jingyaoa shaoxingensis</name>
    <dbReference type="NCBI Taxonomy" id="2763671"/>
    <lineage>
        <taxon>Bacteria</taxon>
        <taxon>Bacillati</taxon>
        <taxon>Bacillota</taxon>
        <taxon>Clostridia</taxon>
        <taxon>Lachnospirales</taxon>
        <taxon>Lachnospiraceae</taxon>
        <taxon>Jingyaoa</taxon>
    </lineage>
</organism>
<evidence type="ECO:0000256" key="6">
    <source>
        <dbReference type="ARBA" id="ARBA00022989"/>
    </source>
</evidence>
<comment type="subcellular location">
    <subcellularLocation>
        <location evidence="1">Cell membrane</location>
        <topology evidence="1">Multi-pass membrane protein</topology>
    </subcellularLocation>
</comment>
<keyword evidence="6 9" id="KW-1133">Transmembrane helix</keyword>
<dbReference type="Gene3D" id="1.10.1760.20">
    <property type="match status" value="1"/>
</dbReference>
<feature type="transmembrane region" description="Helical" evidence="9">
    <location>
        <begin position="81"/>
        <end position="101"/>
    </location>
</feature>
<evidence type="ECO:0000256" key="7">
    <source>
        <dbReference type="ARBA" id="ARBA00023136"/>
    </source>
</evidence>
<dbReference type="Pfam" id="PF12822">
    <property type="entry name" value="ECF_trnsprt"/>
    <property type="match status" value="1"/>
</dbReference>
<dbReference type="PANTHER" id="PTHR38438:SF1">
    <property type="entry name" value="RIBOFLAVIN TRANSPORTER RIBU"/>
    <property type="match status" value="1"/>
</dbReference>
<evidence type="ECO:0000256" key="5">
    <source>
        <dbReference type="ARBA" id="ARBA00022692"/>
    </source>
</evidence>
<comment type="similarity">
    <text evidence="2 8">Belongs to the prokaryotic riboflavin transporter (P-RFT) (TC 2.A.87) family.</text>
</comment>
<dbReference type="PANTHER" id="PTHR38438">
    <property type="entry name" value="RIBOFLAVIN TRANSPORTER RIBU"/>
    <property type="match status" value="1"/>
</dbReference>
<keyword evidence="11" id="KW-1185">Reference proteome</keyword>
<keyword evidence="5 9" id="KW-0812">Transmembrane</keyword>
<evidence type="ECO:0000256" key="1">
    <source>
        <dbReference type="ARBA" id="ARBA00004651"/>
    </source>
</evidence>
<proteinExistence type="inferred from homology"/>
<dbReference type="RefSeq" id="WP_249308100.1">
    <property type="nucleotide sequence ID" value="NZ_JACRSZ010000007.1"/>
</dbReference>
<keyword evidence="7 8" id="KW-0472">Membrane</keyword>
<comment type="caution">
    <text evidence="10">The sequence shown here is derived from an EMBL/GenBank/DDBJ whole genome shotgun (WGS) entry which is preliminary data.</text>
</comment>
<comment type="function">
    <text evidence="8">Probably a riboflavin-binding protein that interacts with the energy-coupling factor (ECF) ABC-transporter complex.</text>
</comment>
<evidence type="ECO:0000313" key="11">
    <source>
        <dbReference type="Proteomes" id="UP000657421"/>
    </source>
</evidence>
<dbReference type="EMBL" id="JACRSZ010000007">
    <property type="protein sequence ID" value="MBC8573071.1"/>
    <property type="molecule type" value="Genomic_DNA"/>
</dbReference>
<dbReference type="PIRSF" id="PIRSF037778">
    <property type="entry name" value="UCP037778_transp_RibU"/>
    <property type="match status" value="1"/>
</dbReference>
<keyword evidence="4 8" id="KW-1003">Cell membrane</keyword>
<evidence type="ECO:0000256" key="4">
    <source>
        <dbReference type="ARBA" id="ARBA00022475"/>
    </source>
</evidence>
<name>A0ABR7N9K4_9FIRM</name>
<evidence type="ECO:0000256" key="3">
    <source>
        <dbReference type="ARBA" id="ARBA00022448"/>
    </source>
</evidence>
<gene>
    <name evidence="10" type="ORF">H8716_08250</name>
</gene>
<sequence>MEKKKWSTQKMIYTAMLAALAGALMSLEISVPMMPPFYKLDFSDVPSIIALFLMGPASAAAVEVIKILIKLVTVGTNTMYVGEFANLIGIALFVIPMWIVYKKMGKSRKAAVVSMVSSVVIRTAFACFCNACITLPLYAKAMELPLDQVIQMVASVNPSITNLTSFIILATIPFNVIKIGLNCIAGYILYERIHKVSFVKRAVEA</sequence>
<dbReference type="Proteomes" id="UP000657421">
    <property type="component" value="Unassembled WGS sequence"/>
</dbReference>
<feature type="transmembrane region" description="Helical" evidence="9">
    <location>
        <begin position="12"/>
        <end position="33"/>
    </location>
</feature>
<feature type="transmembrane region" description="Helical" evidence="9">
    <location>
        <begin position="113"/>
        <end position="139"/>
    </location>
</feature>
<keyword evidence="3 8" id="KW-0813">Transport</keyword>
<accession>A0ABR7N9K4</accession>
<evidence type="ECO:0000256" key="8">
    <source>
        <dbReference type="PIRNR" id="PIRNR037778"/>
    </source>
</evidence>
<feature type="transmembrane region" description="Helical" evidence="9">
    <location>
        <begin position="166"/>
        <end position="190"/>
    </location>
</feature>
<evidence type="ECO:0000256" key="9">
    <source>
        <dbReference type="SAM" id="Phobius"/>
    </source>
</evidence>
<evidence type="ECO:0000256" key="2">
    <source>
        <dbReference type="ARBA" id="ARBA00005540"/>
    </source>
</evidence>
<dbReference type="InterPro" id="IPR024529">
    <property type="entry name" value="ECF_trnsprt_substrate-spec"/>
</dbReference>
<dbReference type="InterPro" id="IPR025720">
    <property type="entry name" value="RibU"/>
</dbReference>